<gene>
    <name evidence="1" type="ORF">UFOVP699_223</name>
</gene>
<sequence length="127" mass="14357">MKIYCKSCNKPTTHRQKGVRSPVNVCNKCDSTNMPVTLIREGDGLVNHGNTVKFIEWSEGRGKALHDEPVVGASCVLDLSGPLYWGWMTTEISEILEDVTKSKNRCIKFRTKNSEYTLYLTQSDKTK</sequence>
<reference evidence="1" key="1">
    <citation type="submission" date="2020-04" db="EMBL/GenBank/DDBJ databases">
        <authorList>
            <person name="Chiriac C."/>
            <person name="Salcher M."/>
            <person name="Ghai R."/>
            <person name="Kavagutti S V."/>
        </authorList>
    </citation>
    <scope>NUCLEOTIDE SEQUENCE</scope>
</reference>
<proteinExistence type="predicted"/>
<dbReference type="EMBL" id="LR796670">
    <property type="protein sequence ID" value="CAB4159487.1"/>
    <property type="molecule type" value="Genomic_DNA"/>
</dbReference>
<protein>
    <submittedName>
        <fullName evidence="1">Uncharacterized protein</fullName>
    </submittedName>
</protein>
<evidence type="ECO:0000313" key="1">
    <source>
        <dbReference type="EMBL" id="CAB4159487.1"/>
    </source>
</evidence>
<organism evidence="1">
    <name type="scientific">uncultured Caudovirales phage</name>
    <dbReference type="NCBI Taxonomy" id="2100421"/>
    <lineage>
        <taxon>Viruses</taxon>
        <taxon>Duplodnaviria</taxon>
        <taxon>Heunggongvirae</taxon>
        <taxon>Uroviricota</taxon>
        <taxon>Caudoviricetes</taxon>
        <taxon>Peduoviridae</taxon>
        <taxon>Maltschvirus</taxon>
        <taxon>Maltschvirus maltsch</taxon>
    </lineage>
</organism>
<name>A0A6J5NKW3_9CAUD</name>
<accession>A0A6J5NKW3</accession>